<keyword evidence="9" id="KW-1185">Reference proteome</keyword>
<comment type="similarity">
    <text evidence="2">Belongs to the bacterial solute-binding protein 8 family.</text>
</comment>
<dbReference type="InterPro" id="IPR033870">
    <property type="entry name" value="FatB"/>
</dbReference>
<keyword evidence="3" id="KW-0813">Transport</keyword>
<dbReference type="GO" id="GO:1901678">
    <property type="term" value="P:iron coordination entity transport"/>
    <property type="evidence" value="ECO:0007669"/>
    <property type="project" value="UniProtKB-ARBA"/>
</dbReference>
<comment type="subcellular location">
    <subcellularLocation>
        <location evidence="1">Cell envelope</location>
    </subcellularLocation>
</comment>
<evidence type="ECO:0000256" key="1">
    <source>
        <dbReference type="ARBA" id="ARBA00004196"/>
    </source>
</evidence>
<dbReference type="Gene3D" id="3.40.50.1980">
    <property type="entry name" value="Nitrogenase molybdenum iron protein domain"/>
    <property type="match status" value="2"/>
</dbReference>
<reference evidence="8" key="1">
    <citation type="submission" date="2020-08" db="EMBL/GenBank/DDBJ databases">
        <title>Genomic Encyclopedia of Type Strains, Phase IV (KMG-IV): sequencing the most valuable type-strain genomes for metagenomic binning, comparative biology and taxonomic classification.</title>
        <authorList>
            <person name="Goeker M."/>
        </authorList>
    </citation>
    <scope>NUCLEOTIDE SEQUENCE [LARGE SCALE GENOMIC DNA]</scope>
    <source>
        <strain evidence="8">DSM 105040</strain>
    </source>
</reference>
<dbReference type="InterPro" id="IPR002491">
    <property type="entry name" value="ABC_transptr_periplasmic_BD"/>
</dbReference>
<keyword evidence="4" id="KW-0410">Iron transport</keyword>
<gene>
    <name evidence="8" type="ORF">GGR17_003804</name>
</gene>
<evidence type="ECO:0000313" key="8">
    <source>
        <dbReference type="EMBL" id="MBB4023964.1"/>
    </source>
</evidence>
<dbReference type="Proteomes" id="UP000585681">
    <property type="component" value="Unassembled WGS sequence"/>
</dbReference>
<sequence length="302" mass="32078">MDFFRTSLLAANLVAAAIVPGWAGATALTTAHGPVEIVKTPETVLTFDIGTLDTLDALEVAVAGVPDPIMLPTLAHLQESDLPKIGTLFEPDFEQVFALHPDLIIIGARSARQMDPLSKIAPTVDLTLPVDDLENAVVTQTRELGALFGKEEKGAELTAHLQDSLQTLRALVEGKGTALIVLTNGPKVSAYGPGSRFGWIHDTLGVAPVIEDLEVSTHGEAVSFEFLHETNPDWLIVLDRGAAIGADSQSAQATLDNELVASTTAMRKGQVIYLNAADVYVATTGIRSFQRTVDQFLTAFGG</sequence>
<evidence type="ECO:0000313" key="9">
    <source>
        <dbReference type="Proteomes" id="UP000585681"/>
    </source>
</evidence>
<accession>A0A840CD23</accession>
<evidence type="ECO:0000256" key="2">
    <source>
        <dbReference type="ARBA" id="ARBA00008814"/>
    </source>
</evidence>
<comment type="caution">
    <text evidence="8">The sequence shown here is derived from an EMBL/GenBank/DDBJ whole genome shotgun (WGS) entry which is preliminary data.</text>
</comment>
<feature type="signal peptide" evidence="6">
    <location>
        <begin position="1"/>
        <end position="23"/>
    </location>
</feature>
<name>A0A840CD23_9RHOB</name>
<protein>
    <submittedName>
        <fullName evidence="8">Iron complex transport system substrate-binding protein</fullName>
    </submittedName>
</protein>
<dbReference type="RefSeq" id="WP_054539427.1">
    <property type="nucleotide sequence ID" value="NZ_JACIEQ010000015.1"/>
</dbReference>
<keyword evidence="4" id="KW-0408">Iron</keyword>
<evidence type="ECO:0000256" key="4">
    <source>
        <dbReference type="ARBA" id="ARBA00022496"/>
    </source>
</evidence>
<feature type="chain" id="PRO_5033054183" evidence="6">
    <location>
        <begin position="24"/>
        <end position="302"/>
    </location>
</feature>
<dbReference type="GO" id="GO:0030288">
    <property type="term" value="C:outer membrane-bounded periplasmic space"/>
    <property type="evidence" value="ECO:0007669"/>
    <property type="project" value="TreeGrafter"/>
</dbReference>
<dbReference type="Pfam" id="PF01497">
    <property type="entry name" value="Peripla_BP_2"/>
    <property type="match status" value="1"/>
</dbReference>
<dbReference type="AlphaFoldDB" id="A0A840CD23"/>
<feature type="domain" description="Fe/B12 periplasmic-binding" evidence="7">
    <location>
        <begin position="43"/>
        <end position="302"/>
    </location>
</feature>
<evidence type="ECO:0000259" key="7">
    <source>
        <dbReference type="PROSITE" id="PS50983"/>
    </source>
</evidence>
<dbReference type="EMBL" id="JACIEQ010000015">
    <property type="protein sequence ID" value="MBB4023964.1"/>
    <property type="molecule type" value="Genomic_DNA"/>
</dbReference>
<keyword evidence="4" id="KW-0406">Ion transport</keyword>
<proteinExistence type="inferred from homology"/>
<evidence type="ECO:0000256" key="5">
    <source>
        <dbReference type="ARBA" id="ARBA00022729"/>
    </source>
</evidence>
<dbReference type="CDD" id="cd01140">
    <property type="entry name" value="FatB"/>
    <property type="match status" value="1"/>
</dbReference>
<dbReference type="PANTHER" id="PTHR30532">
    <property type="entry name" value="IRON III DICITRATE-BINDING PERIPLASMIC PROTEIN"/>
    <property type="match status" value="1"/>
</dbReference>
<evidence type="ECO:0000256" key="6">
    <source>
        <dbReference type="SAM" id="SignalP"/>
    </source>
</evidence>
<organism evidence="8 9">
    <name type="scientific">Actibacterium naphthalenivorans</name>
    <dbReference type="NCBI Taxonomy" id="1614693"/>
    <lineage>
        <taxon>Bacteria</taxon>
        <taxon>Pseudomonadati</taxon>
        <taxon>Pseudomonadota</taxon>
        <taxon>Alphaproteobacteria</taxon>
        <taxon>Rhodobacterales</taxon>
        <taxon>Roseobacteraceae</taxon>
        <taxon>Actibacterium</taxon>
    </lineage>
</organism>
<dbReference type="PANTHER" id="PTHR30532:SF28">
    <property type="entry name" value="PETROBACTIN-BINDING PROTEIN YCLQ"/>
    <property type="match status" value="1"/>
</dbReference>
<dbReference type="PROSITE" id="PS50983">
    <property type="entry name" value="FE_B12_PBP"/>
    <property type="match status" value="1"/>
</dbReference>
<evidence type="ECO:0000256" key="3">
    <source>
        <dbReference type="ARBA" id="ARBA00022448"/>
    </source>
</evidence>
<keyword evidence="5 6" id="KW-0732">Signal</keyword>
<dbReference type="InterPro" id="IPR051313">
    <property type="entry name" value="Bact_iron-sidero_bind"/>
</dbReference>
<dbReference type="SUPFAM" id="SSF53807">
    <property type="entry name" value="Helical backbone' metal receptor"/>
    <property type="match status" value="1"/>
</dbReference>